<protein>
    <recommendedName>
        <fullName evidence="2">NERD domain-containing protein</fullName>
    </recommendedName>
</protein>
<sequence>MHDIYIMLGLFLAFCVILKLLLPRLKGAMGESAVKIKLNSLDKEKYRIINNLVLENKQGNTKTTQIDHLVVSRYGIFSVETKNYKGWIYGSEHAKKWTQNIYGNKTNFMNPILQNYAHIKAVESIIKDSYPDMRYFSIVAFSPEAEIKFEVKNSVVCKISQVAKNIEELSSTEIINETDVDNILKLIEENKLNISNREHVKNLKEIKK</sequence>
<dbReference type="InterPro" id="IPR011528">
    <property type="entry name" value="NERD"/>
</dbReference>
<feature type="domain" description="NERD" evidence="2">
    <location>
        <begin position="26"/>
        <end position="145"/>
    </location>
</feature>
<comment type="caution">
    <text evidence="3">The sequence shown here is derived from an EMBL/GenBank/DDBJ whole genome shotgun (WGS) entry which is preliminary data.</text>
</comment>
<reference evidence="4" key="1">
    <citation type="submission" date="2017-04" db="EMBL/GenBank/DDBJ databases">
        <title>Finegoldia magna isolated from orthopedic joint implant-associated infections.</title>
        <authorList>
            <person name="Bjorklund S."/>
            <person name="Bruggemann H."/>
            <person name="Jensen A."/>
            <person name="Hellmark B."/>
            <person name="Soderquist B."/>
        </authorList>
    </citation>
    <scope>NUCLEOTIDE SEQUENCE [LARGE SCALE GENOMIC DNA]</scope>
    <source>
        <strain evidence="4">CCUG 54800</strain>
    </source>
</reference>
<keyword evidence="1" id="KW-0472">Membrane</keyword>
<proteinExistence type="predicted"/>
<dbReference type="AlphaFoldDB" id="A0A233V220"/>
<dbReference type="RefSeq" id="WP_094206446.1">
    <property type="nucleotide sequence ID" value="NZ_NDYC01000048.1"/>
</dbReference>
<evidence type="ECO:0000313" key="3">
    <source>
        <dbReference type="EMBL" id="OXZ26383.1"/>
    </source>
</evidence>
<evidence type="ECO:0000256" key="1">
    <source>
        <dbReference type="SAM" id="Phobius"/>
    </source>
</evidence>
<keyword evidence="1" id="KW-0812">Transmembrane</keyword>
<feature type="transmembrane region" description="Helical" evidence="1">
    <location>
        <begin position="6"/>
        <end position="22"/>
    </location>
</feature>
<evidence type="ECO:0000313" key="4">
    <source>
        <dbReference type="Proteomes" id="UP000215413"/>
    </source>
</evidence>
<gene>
    <name evidence="3" type="ORF">B9N49_09115</name>
</gene>
<evidence type="ECO:0000259" key="2">
    <source>
        <dbReference type="PROSITE" id="PS50965"/>
    </source>
</evidence>
<organism evidence="3 4">
    <name type="scientific">Finegoldia magna</name>
    <name type="common">Peptostreptococcus magnus</name>
    <dbReference type="NCBI Taxonomy" id="1260"/>
    <lineage>
        <taxon>Bacteria</taxon>
        <taxon>Bacillati</taxon>
        <taxon>Bacillota</taxon>
        <taxon>Tissierellia</taxon>
        <taxon>Tissierellales</taxon>
        <taxon>Peptoniphilaceae</taxon>
        <taxon>Finegoldia</taxon>
    </lineage>
</organism>
<name>A0A233V220_FINMA</name>
<keyword evidence="1" id="KW-1133">Transmembrane helix</keyword>
<accession>A0A233V220</accession>
<dbReference type="PROSITE" id="PS50965">
    <property type="entry name" value="NERD"/>
    <property type="match status" value="1"/>
</dbReference>
<dbReference type="Pfam" id="PF08378">
    <property type="entry name" value="NERD"/>
    <property type="match status" value="1"/>
</dbReference>
<dbReference type="Proteomes" id="UP000215413">
    <property type="component" value="Unassembled WGS sequence"/>
</dbReference>
<dbReference type="EMBL" id="NDYC01000048">
    <property type="protein sequence ID" value="OXZ26383.1"/>
    <property type="molecule type" value="Genomic_DNA"/>
</dbReference>